<feature type="coiled-coil region" evidence="1">
    <location>
        <begin position="772"/>
        <end position="799"/>
    </location>
</feature>
<sequence>MEETKSPDSSTSESSIKSKNLKEQLEEMPALKIYLKNLQKKCKLLLQDRTLKKIEIESLKLENKKISDSLAISTLKLEKLEIINAEMSKRIQKLEQDISLNQAEIIETNQITEINKAKPEVNIEEKIYLFESELELLNSFLTISASQPSQLALEIKKINFELHEINKKIKELNEIIVASPRFELELENKNDEIVENFDCNSNRGEDFIINEVAKWNIENENKEQNIKNNEEILVLKDLIRNLQKENQLVKAKEEAYLREILNLKNEIAIEKRGTFIKDSKYQEDISGVKAELARRNQFCENLYKELCTIRGNNKRLNLKLAIEKNLELSVPKTIDNQDLVDKISKLTQELSQKSTELEGYLSLSPFYVNPDNKYKKQEELVEHLLQQNTGLKGDKMLLEDEIARLKILDRKSKIFLEKYQNLEKDKEVLEKKNHELMHELENSLRDTLENGSKSDRSTGDSATINQDQLTRYKLLLKVTEEEISSLREKNSNLDLELSQLKKGPATHEDHAFSLNEAEDSKENTKILKDLLGQLTAENHEKTQIIINLKIEKERAEANYRKEKSKIATLKQKLQAADTNSMVVVRQQAFSQIGSPISEACTMLLSLKADNVNWVLLKYHDKSYEWKVGDEVSISKSWKDELIDFDELKATLVDLSVISHSKSIPSLKDTEYRNSLNIIVTDNTSREHKHSTSEFQLPIETSLSRRDSLVSRNSLHVIDSEILSERRKSESPYPNIETLENRSNESSYSRYSLDSKKFFEENEEKLAEKKSIIKLHKEQISLLKQQLREAEEKIKIASALDFGYIKSLFNNLIRHIPELDTEPEKIVAMLMKMLGFTVTEIQKLAEERKMKKKKSGKK</sequence>
<evidence type="ECO:0000313" key="4">
    <source>
        <dbReference type="Proteomes" id="UP001162131"/>
    </source>
</evidence>
<evidence type="ECO:0008006" key="5">
    <source>
        <dbReference type="Google" id="ProtNLM"/>
    </source>
</evidence>
<protein>
    <recommendedName>
        <fullName evidence="5">GRIP domain-containing protein</fullName>
    </recommendedName>
</protein>
<feature type="region of interest" description="Disordered" evidence="2">
    <location>
        <begin position="1"/>
        <end position="21"/>
    </location>
</feature>
<feature type="coiled-coil region" evidence="1">
    <location>
        <begin position="538"/>
        <end position="579"/>
    </location>
</feature>
<feature type="coiled-coil region" evidence="1">
    <location>
        <begin position="77"/>
        <end position="104"/>
    </location>
</feature>
<feature type="coiled-coil region" evidence="1">
    <location>
        <begin position="405"/>
        <end position="503"/>
    </location>
</feature>
<keyword evidence="1" id="KW-0175">Coiled coil</keyword>
<evidence type="ECO:0000256" key="1">
    <source>
        <dbReference type="SAM" id="Coils"/>
    </source>
</evidence>
<evidence type="ECO:0000313" key="3">
    <source>
        <dbReference type="EMBL" id="CAG9332813.1"/>
    </source>
</evidence>
<organism evidence="3 4">
    <name type="scientific">Blepharisma stoltei</name>
    <dbReference type="NCBI Taxonomy" id="1481888"/>
    <lineage>
        <taxon>Eukaryota</taxon>
        <taxon>Sar</taxon>
        <taxon>Alveolata</taxon>
        <taxon>Ciliophora</taxon>
        <taxon>Postciliodesmatophora</taxon>
        <taxon>Heterotrichea</taxon>
        <taxon>Heterotrichida</taxon>
        <taxon>Blepharismidae</taxon>
        <taxon>Blepharisma</taxon>
    </lineage>
</organism>
<accession>A0AAU9K4J5</accession>
<evidence type="ECO:0000256" key="2">
    <source>
        <dbReference type="SAM" id="MobiDB-lite"/>
    </source>
</evidence>
<comment type="caution">
    <text evidence="3">The sequence shown here is derived from an EMBL/GenBank/DDBJ whole genome shotgun (WGS) entry which is preliminary data.</text>
</comment>
<feature type="compositionally biased region" description="Low complexity" evidence="2">
    <location>
        <begin position="7"/>
        <end position="18"/>
    </location>
</feature>
<dbReference type="EMBL" id="CAJZBQ010000055">
    <property type="protein sequence ID" value="CAG9332813.1"/>
    <property type="molecule type" value="Genomic_DNA"/>
</dbReference>
<proteinExistence type="predicted"/>
<dbReference type="Proteomes" id="UP001162131">
    <property type="component" value="Unassembled WGS sequence"/>
</dbReference>
<gene>
    <name evidence="3" type="ORF">BSTOLATCC_MIC57102</name>
</gene>
<reference evidence="3" key="1">
    <citation type="submission" date="2021-09" db="EMBL/GenBank/DDBJ databases">
        <authorList>
            <consortium name="AG Swart"/>
            <person name="Singh M."/>
            <person name="Singh A."/>
            <person name="Seah K."/>
            <person name="Emmerich C."/>
        </authorList>
    </citation>
    <scope>NUCLEOTIDE SEQUENCE</scope>
    <source>
        <strain evidence="3">ATCC30299</strain>
    </source>
</reference>
<keyword evidence="4" id="KW-1185">Reference proteome</keyword>
<name>A0AAU9K4J5_9CILI</name>
<feature type="coiled-coil region" evidence="1">
    <location>
        <begin position="212"/>
        <end position="266"/>
    </location>
</feature>
<dbReference type="AlphaFoldDB" id="A0AAU9K4J5"/>